<dbReference type="Proteomes" id="UP000295518">
    <property type="component" value="Unassembled WGS sequence"/>
</dbReference>
<accession>A0A4R6IE86</accession>
<evidence type="ECO:0000313" key="1">
    <source>
        <dbReference type="EMBL" id="TDO19918.1"/>
    </source>
</evidence>
<comment type="caution">
    <text evidence="1">The sequence shown here is derived from an EMBL/GenBank/DDBJ whole genome shotgun (WGS) entry which is preliminary data.</text>
</comment>
<organism evidence="1 2">
    <name type="scientific">Mycoplasma testudineum</name>
    <dbReference type="NCBI Taxonomy" id="244584"/>
    <lineage>
        <taxon>Bacteria</taxon>
        <taxon>Bacillati</taxon>
        <taxon>Mycoplasmatota</taxon>
        <taxon>Mollicutes</taxon>
        <taxon>Mycoplasmataceae</taxon>
        <taxon>Mycoplasma</taxon>
    </lineage>
</organism>
<protein>
    <submittedName>
        <fullName evidence="1">Uncharacterized protein</fullName>
    </submittedName>
</protein>
<dbReference type="AlphaFoldDB" id="A0A4R6IE86"/>
<keyword evidence="2" id="KW-1185">Reference proteome</keyword>
<proteinExistence type="predicted"/>
<reference evidence="1 2" key="1">
    <citation type="submission" date="2019-03" db="EMBL/GenBank/DDBJ databases">
        <title>Genomic Encyclopedia of Archaeal and Bacterial Type Strains, Phase II (KMG-II): from individual species to whole genera.</title>
        <authorList>
            <person name="Goeker M."/>
        </authorList>
    </citation>
    <scope>NUCLEOTIDE SEQUENCE [LARGE SCALE GENOMIC DNA]</scope>
    <source>
        <strain evidence="1 2">ATCC 700618</strain>
    </source>
</reference>
<gene>
    <name evidence="1" type="ORF">EI74_0558</name>
</gene>
<sequence>MKYFDNGNDKSFISKIERTELVESIKDIWKKIEAQNWFQDFKNKALEHITSENFDKQKLILFGDFCARLEEEQIIADGRSNELEYITDFYINSSNKLRSTVSLLNNAVGKKIMFNNYFDNYSFVSVDYQENDNDSLIETYEYFALPTKNKNWIANGDDWLVKSNFKKGLYFSNLINYYTSRAKKVVLTSWDWLTQNHLAKNDETKINITDLINYDVVIIDNMDLQNTPGFIIDILVVPLIENAVSEKFELKGYLLDGYKTFATTLVKKSSLNKPYLQKLLIQLFKTIKNE</sequence>
<dbReference type="EMBL" id="SNWN01000012">
    <property type="protein sequence ID" value="TDO19918.1"/>
    <property type="molecule type" value="Genomic_DNA"/>
</dbReference>
<dbReference type="RefSeq" id="WP_094254719.1">
    <property type="nucleotide sequence ID" value="NZ_NNCE01000004.1"/>
</dbReference>
<name>A0A4R6IE86_9MOLU</name>
<evidence type="ECO:0000313" key="2">
    <source>
        <dbReference type="Proteomes" id="UP000295518"/>
    </source>
</evidence>